<keyword evidence="5" id="KW-1185">Reference proteome</keyword>
<keyword evidence="1" id="KW-0433">Leucine-rich repeat</keyword>
<keyword evidence="3" id="KW-0732">Signal</keyword>
<reference evidence="4 5" key="1">
    <citation type="submission" date="2018-10" db="EMBL/GenBank/DDBJ databases">
        <title>Sphingobacterium sp. M05W1-28.</title>
        <authorList>
            <person name="Cai H."/>
        </authorList>
    </citation>
    <scope>NUCLEOTIDE SEQUENCE [LARGE SCALE GENOMIC DNA]</scope>
    <source>
        <strain evidence="4 5">M05W1-28</strain>
    </source>
</reference>
<keyword evidence="2" id="KW-0677">Repeat</keyword>
<dbReference type="RefSeq" id="WP_121122562.1">
    <property type="nucleotide sequence ID" value="NZ_RBWS01000005.1"/>
</dbReference>
<evidence type="ECO:0000256" key="1">
    <source>
        <dbReference type="ARBA" id="ARBA00022614"/>
    </source>
</evidence>
<dbReference type="SUPFAM" id="SSF52058">
    <property type="entry name" value="L domain-like"/>
    <property type="match status" value="1"/>
</dbReference>
<dbReference type="OrthoDB" id="8532199at2"/>
<name>A0A420W1T4_9SPHI</name>
<evidence type="ECO:0000256" key="3">
    <source>
        <dbReference type="SAM" id="SignalP"/>
    </source>
</evidence>
<dbReference type="GO" id="GO:0005737">
    <property type="term" value="C:cytoplasm"/>
    <property type="evidence" value="ECO:0007669"/>
    <property type="project" value="TreeGrafter"/>
</dbReference>
<dbReference type="Proteomes" id="UP000282423">
    <property type="component" value="Unassembled WGS sequence"/>
</dbReference>
<comment type="caution">
    <text evidence="4">The sequence shown here is derived from an EMBL/GenBank/DDBJ whole genome shotgun (WGS) entry which is preliminary data.</text>
</comment>
<evidence type="ECO:0000313" key="5">
    <source>
        <dbReference type="Proteomes" id="UP000282423"/>
    </source>
</evidence>
<proteinExistence type="predicted"/>
<dbReference type="EMBL" id="RBWS01000005">
    <property type="protein sequence ID" value="RKO72504.1"/>
    <property type="molecule type" value="Genomic_DNA"/>
</dbReference>
<feature type="chain" id="PRO_5019582281" evidence="3">
    <location>
        <begin position="20"/>
        <end position="344"/>
    </location>
</feature>
<sequence length="344" mass="38586">MKKYIIVFSLSLLTITASAQKKKKKQIPPPKKVELIPVVEPVQITNGSAEDALPVPMPTTSPVPILATTVEGKEMRFKNIEELTTTDLSKLKELSFRSAVSGKSIDSGILQKIIERATQLETLGIDNFELAVFPEIKTAHHHLKTLALRQNKLTSLPASISNLTALTAFTCDNPLTELPPSFTQLKNLKELGLNDHLFTAFPAEIFSLSQLSMLYMSGNYKSETKLGKLPDLFQQLPELKELGIQNAGLSSLPRSIATLKKLEHASFSNNQFKSFPEVLASNPRLVYVPFTNNPLQWEPFLASIKKIQWRGLFFLYETGFTKKQYEQLQQILSKIDVYYDGMND</sequence>
<dbReference type="AlphaFoldDB" id="A0A420W1T4"/>
<dbReference type="SMART" id="SM00369">
    <property type="entry name" value="LRR_TYP"/>
    <property type="match status" value="4"/>
</dbReference>
<dbReference type="InterPro" id="IPR050216">
    <property type="entry name" value="LRR_domain-containing"/>
</dbReference>
<feature type="signal peptide" evidence="3">
    <location>
        <begin position="1"/>
        <end position="19"/>
    </location>
</feature>
<accession>A0A420W1T4</accession>
<protein>
    <submittedName>
        <fullName evidence="4">Leucine-rich repeat domain-containing protein</fullName>
    </submittedName>
</protein>
<dbReference type="InterPro" id="IPR003591">
    <property type="entry name" value="Leu-rich_rpt_typical-subtyp"/>
</dbReference>
<dbReference type="InterPro" id="IPR032675">
    <property type="entry name" value="LRR_dom_sf"/>
</dbReference>
<dbReference type="InterPro" id="IPR001611">
    <property type="entry name" value="Leu-rich_rpt"/>
</dbReference>
<dbReference type="PANTHER" id="PTHR48051:SF1">
    <property type="entry name" value="RAS SUPPRESSOR PROTEIN 1"/>
    <property type="match status" value="1"/>
</dbReference>
<gene>
    <name evidence="4" type="ORF">D7322_06840</name>
</gene>
<evidence type="ECO:0000313" key="4">
    <source>
        <dbReference type="EMBL" id="RKO72504.1"/>
    </source>
</evidence>
<dbReference type="PANTHER" id="PTHR48051">
    <property type="match status" value="1"/>
</dbReference>
<dbReference type="Gene3D" id="3.80.10.10">
    <property type="entry name" value="Ribonuclease Inhibitor"/>
    <property type="match status" value="1"/>
</dbReference>
<evidence type="ECO:0000256" key="2">
    <source>
        <dbReference type="ARBA" id="ARBA00022737"/>
    </source>
</evidence>
<dbReference type="PROSITE" id="PS51450">
    <property type="entry name" value="LRR"/>
    <property type="match status" value="1"/>
</dbReference>
<organism evidence="4 5">
    <name type="scientific">Sphingobacterium puteale</name>
    <dbReference type="NCBI Taxonomy" id="2420510"/>
    <lineage>
        <taxon>Bacteria</taxon>
        <taxon>Pseudomonadati</taxon>
        <taxon>Bacteroidota</taxon>
        <taxon>Sphingobacteriia</taxon>
        <taxon>Sphingobacteriales</taxon>
        <taxon>Sphingobacteriaceae</taxon>
        <taxon>Sphingobacterium</taxon>
    </lineage>
</organism>